<keyword evidence="11" id="KW-1185">Reference proteome</keyword>
<evidence type="ECO:0000256" key="5">
    <source>
        <dbReference type="ARBA" id="ARBA00022989"/>
    </source>
</evidence>
<feature type="transmembrane region" description="Helical" evidence="8">
    <location>
        <begin position="322"/>
        <end position="343"/>
    </location>
</feature>
<dbReference type="PANTHER" id="PTHR48020:SF12">
    <property type="entry name" value="PROTON MYO-INOSITOL COTRANSPORTER"/>
    <property type="match status" value="1"/>
</dbReference>
<evidence type="ECO:0000256" key="4">
    <source>
        <dbReference type="ARBA" id="ARBA00022692"/>
    </source>
</evidence>
<evidence type="ECO:0000256" key="7">
    <source>
        <dbReference type="RuleBase" id="RU003346"/>
    </source>
</evidence>
<feature type="transmembrane region" description="Helical" evidence="8">
    <location>
        <begin position="109"/>
        <end position="126"/>
    </location>
</feature>
<organism evidence="10 11">
    <name type="scientific">Flammeovirga yaeyamensis</name>
    <dbReference type="NCBI Taxonomy" id="367791"/>
    <lineage>
        <taxon>Bacteria</taxon>
        <taxon>Pseudomonadati</taxon>
        <taxon>Bacteroidota</taxon>
        <taxon>Cytophagia</taxon>
        <taxon>Cytophagales</taxon>
        <taxon>Flammeovirgaceae</taxon>
        <taxon>Flammeovirga</taxon>
    </lineage>
</organism>
<evidence type="ECO:0000256" key="1">
    <source>
        <dbReference type="ARBA" id="ARBA00004141"/>
    </source>
</evidence>
<evidence type="ECO:0000313" key="10">
    <source>
        <dbReference type="EMBL" id="QWG01723.1"/>
    </source>
</evidence>
<feature type="transmembrane region" description="Helical" evidence="8">
    <location>
        <begin position="545"/>
        <end position="565"/>
    </location>
</feature>
<keyword evidence="4 8" id="KW-0812">Transmembrane</keyword>
<feature type="transmembrane region" description="Helical" evidence="8">
    <location>
        <begin position="138"/>
        <end position="161"/>
    </location>
</feature>
<evidence type="ECO:0000313" key="11">
    <source>
        <dbReference type="Proteomes" id="UP000678679"/>
    </source>
</evidence>
<dbReference type="Gene3D" id="1.20.1250.20">
    <property type="entry name" value="MFS general substrate transporter like domains"/>
    <property type="match status" value="2"/>
</dbReference>
<reference evidence="10 11" key="1">
    <citation type="submission" date="2021-05" db="EMBL/GenBank/DDBJ databases">
        <title>Comparative genomic studies on the polysaccharide-degrading batcterial strains of the Flammeovirga genus.</title>
        <authorList>
            <person name="Zewei F."/>
            <person name="Zheng Z."/>
            <person name="Yu L."/>
            <person name="Ruyue G."/>
            <person name="Yanhong M."/>
            <person name="Yuanyuan C."/>
            <person name="Jingyan G."/>
            <person name="Wenjun H."/>
        </authorList>
    </citation>
    <scope>NUCLEOTIDE SEQUENCE [LARGE SCALE GENOMIC DNA]</scope>
    <source>
        <strain evidence="10 11">NBRC:100898</strain>
    </source>
</reference>
<keyword evidence="5 8" id="KW-1133">Transmembrane helix</keyword>
<name>A0AAX1N2B2_9BACT</name>
<dbReference type="NCBIfam" id="TIGR00879">
    <property type="entry name" value="SP"/>
    <property type="match status" value="1"/>
</dbReference>
<accession>A0AAX1N2B2</accession>
<dbReference type="PRINTS" id="PR00171">
    <property type="entry name" value="SUGRTRNSPORT"/>
</dbReference>
<dbReference type="PROSITE" id="PS00216">
    <property type="entry name" value="SUGAR_TRANSPORT_1"/>
    <property type="match status" value="2"/>
</dbReference>
<evidence type="ECO:0000256" key="6">
    <source>
        <dbReference type="ARBA" id="ARBA00023136"/>
    </source>
</evidence>
<comment type="similarity">
    <text evidence="2 7">Belongs to the major facilitator superfamily. Sugar transporter (TC 2.A.1.1) family.</text>
</comment>
<sequence>MKNKNILYPIMVSSIVAIGGFLLGFDGVVNSGAIPFYKHTFDIVEQPLLIGISTSMIILGGFLGNLMAGFISDKYGRKKSLLLTSLLFCVGALGTALATSIYFFIFCKFIAGLGVGIAILVAPMYISEIAPPKHRGWLVTFNQLNIVLGLSIAYFSNYYILQMVEDPNLNWRWMLGVGVIPAIVYLFLLIIIPESPRWLIQNDKKEEAEKVLVKVGGNEYAQQELAQISKAINTKSPNKSGKNLRKELFSSKMKLVLFIGLGLAVFQQVSGINAILYYAPMIFEMTGEGQDAAFMQSIIIGLVFVVMTVISMFMIDRVGRKPLLIAGSAIMSMSLFITCYFFSDATFSISQSESKALTEGMAHQIISETIKTKGLAKVDFDHYQFIDGDLVLNKNESEVLRLSEGVDALVGKLSQIKTLDYALFSLKSTEFNSEVYFFDAIKEKMLTEFLANSTEVVPNSPKAPFFLEAKNDLLKGVDYRLAFEKAINKVFVSEYQSRILNTSIHINALMVLVGILGFIAGFSISLGPVMWAMLPEILPNHLRGLGISVIGGVNSATSFTVATLFPMELEYLGAANTFMIFGIGMLACLLFSIFIVRETKGKSLEEIETELIGQTISDPRDVSDEITPLAH</sequence>
<feature type="transmembrane region" description="Helical" evidence="8">
    <location>
        <begin position="571"/>
        <end position="596"/>
    </location>
</feature>
<evidence type="ECO:0000256" key="3">
    <source>
        <dbReference type="ARBA" id="ARBA00022448"/>
    </source>
</evidence>
<evidence type="ECO:0000256" key="8">
    <source>
        <dbReference type="SAM" id="Phobius"/>
    </source>
</evidence>
<dbReference type="RefSeq" id="WP_169666021.1">
    <property type="nucleotide sequence ID" value="NZ_CP076132.1"/>
</dbReference>
<feature type="transmembrane region" description="Helical" evidence="8">
    <location>
        <begin position="255"/>
        <end position="280"/>
    </location>
</feature>
<feature type="transmembrane region" description="Helical" evidence="8">
    <location>
        <begin position="80"/>
        <end position="103"/>
    </location>
</feature>
<keyword evidence="6 8" id="KW-0472">Membrane</keyword>
<evidence type="ECO:0000256" key="2">
    <source>
        <dbReference type="ARBA" id="ARBA00010992"/>
    </source>
</evidence>
<evidence type="ECO:0000259" key="9">
    <source>
        <dbReference type="PROSITE" id="PS50850"/>
    </source>
</evidence>
<dbReference type="InterPro" id="IPR050814">
    <property type="entry name" value="Myo-inositol_Transporter"/>
</dbReference>
<dbReference type="Proteomes" id="UP000678679">
    <property type="component" value="Chromosome 1"/>
</dbReference>
<feature type="transmembrane region" description="Helical" evidence="8">
    <location>
        <begin position="7"/>
        <end position="28"/>
    </location>
</feature>
<protein>
    <submittedName>
        <fullName evidence="10">Sugar porter family MFS transporter</fullName>
    </submittedName>
</protein>
<dbReference type="InterPro" id="IPR003663">
    <property type="entry name" value="Sugar/inositol_transpt"/>
</dbReference>
<dbReference type="GO" id="GO:0022857">
    <property type="term" value="F:transmembrane transporter activity"/>
    <property type="evidence" value="ECO:0007669"/>
    <property type="project" value="InterPro"/>
</dbReference>
<feature type="transmembrane region" description="Helical" evidence="8">
    <location>
        <begin position="48"/>
        <end position="68"/>
    </location>
</feature>
<gene>
    <name evidence="10" type="ORF">KMW28_19095</name>
</gene>
<feature type="transmembrane region" description="Helical" evidence="8">
    <location>
        <begin position="508"/>
        <end position="533"/>
    </location>
</feature>
<dbReference type="InterPro" id="IPR036259">
    <property type="entry name" value="MFS_trans_sf"/>
</dbReference>
<dbReference type="PROSITE" id="PS50850">
    <property type="entry name" value="MFS"/>
    <property type="match status" value="1"/>
</dbReference>
<comment type="subcellular location">
    <subcellularLocation>
        <location evidence="1">Membrane</location>
        <topology evidence="1">Multi-pass membrane protein</topology>
    </subcellularLocation>
</comment>
<feature type="domain" description="Major facilitator superfamily (MFS) profile" evidence="9">
    <location>
        <begin position="12"/>
        <end position="600"/>
    </location>
</feature>
<dbReference type="GO" id="GO:0016020">
    <property type="term" value="C:membrane"/>
    <property type="evidence" value="ECO:0007669"/>
    <property type="project" value="UniProtKB-SubCell"/>
</dbReference>
<proteinExistence type="inferred from homology"/>
<dbReference type="InterPro" id="IPR005829">
    <property type="entry name" value="Sugar_transporter_CS"/>
</dbReference>
<dbReference type="SUPFAM" id="SSF103473">
    <property type="entry name" value="MFS general substrate transporter"/>
    <property type="match status" value="2"/>
</dbReference>
<dbReference type="InterPro" id="IPR020846">
    <property type="entry name" value="MFS_dom"/>
</dbReference>
<dbReference type="AlphaFoldDB" id="A0AAX1N2B2"/>
<dbReference type="KEGG" id="fya:KMW28_19095"/>
<feature type="transmembrane region" description="Helical" evidence="8">
    <location>
        <begin position="292"/>
        <end position="315"/>
    </location>
</feature>
<keyword evidence="3 7" id="KW-0813">Transport</keyword>
<dbReference type="InterPro" id="IPR005828">
    <property type="entry name" value="MFS_sugar_transport-like"/>
</dbReference>
<feature type="transmembrane region" description="Helical" evidence="8">
    <location>
        <begin position="173"/>
        <end position="192"/>
    </location>
</feature>
<dbReference type="EMBL" id="CP076132">
    <property type="protein sequence ID" value="QWG01723.1"/>
    <property type="molecule type" value="Genomic_DNA"/>
</dbReference>
<dbReference type="PROSITE" id="PS00217">
    <property type="entry name" value="SUGAR_TRANSPORT_2"/>
    <property type="match status" value="1"/>
</dbReference>
<dbReference type="PANTHER" id="PTHR48020">
    <property type="entry name" value="PROTON MYO-INOSITOL COTRANSPORTER"/>
    <property type="match status" value="1"/>
</dbReference>
<dbReference type="Pfam" id="PF00083">
    <property type="entry name" value="Sugar_tr"/>
    <property type="match status" value="2"/>
</dbReference>